<reference evidence="1" key="1">
    <citation type="submission" date="2021-06" db="EMBL/GenBank/DDBJ databases">
        <title>Parelaphostrongylus tenuis whole genome reference sequence.</title>
        <authorList>
            <person name="Garwood T.J."/>
            <person name="Larsen P.A."/>
            <person name="Fountain-Jones N.M."/>
            <person name="Garbe J.R."/>
            <person name="Macchietto M.G."/>
            <person name="Kania S.A."/>
            <person name="Gerhold R.W."/>
            <person name="Richards J.E."/>
            <person name="Wolf T.M."/>
        </authorList>
    </citation>
    <scope>NUCLEOTIDE SEQUENCE</scope>
    <source>
        <strain evidence="1">MNPRO001-30</strain>
        <tissue evidence="1">Meninges</tissue>
    </source>
</reference>
<comment type="caution">
    <text evidence="1">The sequence shown here is derived from an EMBL/GenBank/DDBJ whole genome shotgun (WGS) entry which is preliminary data.</text>
</comment>
<keyword evidence="2" id="KW-1185">Reference proteome</keyword>
<evidence type="ECO:0000313" key="1">
    <source>
        <dbReference type="EMBL" id="KAJ1365739.1"/>
    </source>
</evidence>
<evidence type="ECO:0000313" key="2">
    <source>
        <dbReference type="Proteomes" id="UP001196413"/>
    </source>
</evidence>
<dbReference type="EMBL" id="JAHQIW010005355">
    <property type="protein sequence ID" value="KAJ1365739.1"/>
    <property type="molecule type" value="Genomic_DNA"/>
</dbReference>
<name>A0AAD5QXB2_PARTN</name>
<gene>
    <name evidence="1" type="ORF">KIN20_026160</name>
</gene>
<accession>A0AAD5QXB2</accession>
<proteinExistence type="predicted"/>
<organism evidence="1 2">
    <name type="scientific">Parelaphostrongylus tenuis</name>
    <name type="common">Meningeal worm</name>
    <dbReference type="NCBI Taxonomy" id="148309"/>
    <lineage>
        <taxon>Eukaryota</taxon>
        <taxon>Metazoa</taxon>
        <taxon>Ecdysozoa</taxon>
        <taxon>Nematoda</taxon>
        <taxon>Chromadorea</taxon>
        <taxon>Rhabditida</taxon>
        <taxon>Rhabditina</taxon>
        <taxon>Rhabditomorpha</taxon>
        <taxon>Strongyloidea</taxon>
        <taxon>Metastrongylidae</taxon>
        <taxon>Parelaphostrongylus</taxon>
    </lineage>
</organism>
<dbReference type="Proteomes" id="UP001196413">
    <property type="component" value="Unassembled WGS sequence"/>
</dbReference>
<sequence length="92" mass="9969">MVARCLLIQELVPILKNKVFHDRSTQLGLMSSSSEDDCPSDREAMMLHSVDGASADWTMCTRCESFSTSSCASLSCLSPMYSQNGPSLSVGE</sequence>
<protein>
    <submittedName>
        <fullName evidence="1">Uncharacterized protein</fullName>
    </submittedName>
</protein>
<dbReference type="AlphaFoldDB" id="A0AAD5QXB2"/>